<keyword evidence="2" id="KW-0812">Transmembrane</keyword>
<gene>
    <name evidence="3" type="ORF">G647_01557</name>
</gene>
<evidence type="ECO:0000313" key="4">
    <source>
        <dbReference type="Proteomes" id="UP000030678"/>
    </source>
</evidence>
<keyword evidence="2" id="KW-0472">Membrane</keyword>
<protein>
    <submittedName>
        <fullName evidence="3">Uncharacterized protein</fullName>
    </submittedName>
</protein>
<dbReference type="RefSeq" id="XP_008723178.1">
    <property type="nucleotide sequence ID" value="XM_008724956.1"/>
</dbReference>
<reference evidence="3 4" key="1">
    <citation type="submission" date="2013-03" db="EMBL/GenBank/DDBJ databases">
        <title>The Genome Sequence of Cladophialophora carrionii CBS 160.54.</title>
        <authorList>
            <consortium name="The Broad Institute Genomics Platform"/>
            <person name="Cuomo C."/>
            <person name="de Hoog S."/>
            <person name="Gorbushina A."/>
            <person name="Walker B."/>
            <person name="Young S.K."/>
            <person name="Zeng Q."/>
            <person name="Gargeya S."/>
            <person name="Fitzgerald M."/>
            <person name="Haas B."/>
            <person name="Abouelleil A."/>
            <person name="Allen A.W."/>
            <person name="Alvarado L."/>
            <person name="Arachchi H.M."/>
            <person name="Berlin A.M."/>
            <person name="Chapman S.B."/>
            <person name="Gainer-Dewar J."/>
            <person name="Goldberg J."/>
            <person name="Griggs A."/>
            <person name="Gujja S."/>
            <person name="Hansen M."/>
            <person name="Howarth C."/>
            <person name="Imamovic A."/>
            <person name="Ireland A."/>
            <person name="Larimer J."/>
            <person name="McCowan C."/>
            <person name="Murphy C."/>
            <person name="Pearson M."/>
            <person name="Poon T.W."/>
            <person name="Priest M."/>
            <person name="Roberts A."/>
            <person name="Saif S."/>
            <person name="Shea T."/>
            <person name="Sisk P."/>
            <person name="Sykes S."/>
            <person name="Wortman J."/>
            <person name="Nusbaum C."/>
            <person name="Birren B."/>
        </authorList>
    </citation>
    <scope>NUCLEOTIDE SEQUENCE [LARGE SCALE GENOMIC DNA]</scope>
    <source>
        <strain evidence="3 4">CBS 160.54</strain>
    </source>
</reference>
<evidence type="ECO:0000313" key="3">
    <source>
        <dbReference type="EMBL" id="ETI29104.1"/>
    </source>
</evidence>
<evidence type="ECO:0000256" key="2">
    <source>
        <dbReference type="SAM" id="Phobius"/>
    </source>
</evidence>
<dbReference type="GeneID" id="19980050"/>
<dbReference type="Proteomes" id="UP000030678">
    <property type="component" value="Unassembled WGS sequence"/>
</dbReference>
<sequence>MGFWNQGVRSSRSRSRSRSPSRRSYVSRPSYNRSASSIFSGFGGRASSSRGYGHGYSSRARPRSGFINRIRRFLHEIYEKFKRHPFRMFMLVIMPLLTSGVLVKLFSSIGIRLPTGMQRMMGGQQTRQTERFYARGGARDVAAGTSLPGMGGPGWGDSLGTVMGIAKSFL</sequence>
<feature type="compositionally biased region" description="Basic residues" evidence="1">
    <location>
        <begin position="11"/>
        <end position="21"/>
    </location>
</feature>
<name>V9DQB3_9EURO</name>
<feature type="region of interest" description="Disordered" evidence="1">
    <location>
        <begin position="1"/>
        <end position="28"/>
    </location>
</feature>
<proteinExistence type="predicted"/>
<dbReference type="EMBL" id="KB822697">
    <property type="protein sequence ID" value="ETI29104.1"/>
    <property type="molecule type" value="Genomic_DNA"/>
</dbReference>
<organism evidence="3 4">
    <name type="scientific">Cladophialophora carrionii CBS 160.54</name>
    <dbReference type="NCBI Taxonomy" id="1279043"/>
    <lineage>
        <taxon>Eukaryota</taxon>
        <taxon>Fungi</taxon>
        <taxon>Dikarya</taxon>
        <taxon>Ascomycota</taxon>
        <taxon>Pezizomycotina</taxon>
        <taxon>Eurotiomycetes</taxon>
        <taxon>Chaetothyriomycetidae</taxon>
        <taxon>Chaetothyriales</taxon>
        <taxon>Herpotrichiellaceae</taxon>
        <taxon>Cladophialophora</taxon>
    </lineage>
</organism>
<dbReference type="HOGENOM" id="CLU_073109_1_0_1"/>
<keyword evidence="2" id="KW-1133">Transmembrane helix</keyword>
<feature type="transmembrane region" description="Helical" evidence="2">
    <location>
        <begin position="88"/>
        <end position="111"/>
    </location>
</feature>
<accession>V9DQB3</accession>
<dbReference type="VEuPathDB" id="FungiDB:G647_01557"/>
<dbReference type="OrthoDB" id="5398396at2759"/>
<evidence type="ECO:0000256" key="1">
    <source>
        <dbReference type="SAM" id="MobiDB-lite"/>
    </source>
</evidence>
<dbReference type="AlphaFoldDB" id="V9DQB3"/>